<protein>
    <recommendedName>
        <fullName evidence="8 9">Outer membrane protein assembly factor BamA</fullName>
    </recommendedName>
</protein>
<dbReference type="HAMAP" id="MF_01430">
    <property type="entry name" value="OM_assembly_BamA"/>
    <property type="match status" value="1"/>
</dbReference>
<name>A0ABN4AY34_9ENTR</name>
<feature type="domain" description="POTRA" evidence="10">
    <location>
        <begin position="21"/>
        <end position="89"/>
    </location>
</feature>
<dbReference type="Proteomes" id="UP000011067">
    <property type="component" value="Chromosome"/>
</dbReference>
<dbReference type="NCBIfam" id="TIGR03303">
    <property type="entry name" value="OM_YaeT"/>
    <property type="match status" value="1"/>
</dbReference>
<reference evidence="11 12" key="1">
    <citation type="journal article" date="2013" name="Genome Biol. Evol.">
        <title>Sequence context of indel mutations and their effect on protein evolution in a bacterial endosymbiont.</title>
        <authorList>
            <person name="Williams L.E."/>
            <person name="Wernegreen J.J."/>
        </authorList>
    </citation>
    <scope>NUCLEOTIDE SEQUENCE [LARGE SCALE GENOMIC DNA]</scope>
    <source>
        <strain evidence="11 12">640</strain>
    </source>
</reference>
<evidence type="ECO:0000256" key="5">
    <source>
        <dbReference type="ARBA" id="ARBA00022737"/>
    </source>
</evidence>
<evidence type="ECO:0000256" key="3">
    <source>
        <dbReference type="ARBA" id="ARBA00022692"/>
    </source>
</evidence>
<comment type="subunit">
    <text evidence="8">Part of the Bam complex, which is composed of the outer membrane protein BamA, and four lipoproteins BamB, BamC, BamD and BamE.</text>
</comment>
<evidence type="ECO:0000259" key="10">
    <source>
        <dbReference type="PROSITE" id="PS51779"/>
    </source>
</evidence>
<evidence type="ECO:0000256" key="7">
    <source>
        <dbReference type="ARBA" id="ARBA00023237"/>
    </source>
</evidence>
<feature type="domain" description="POTRA" evidence="10">
    <location>
        <begin position="173"/>
        <end position="261"/>
    </location>
</feature>
<accession>A0ABN4AY34</accession>
<dbReference type="PIRSF" id="PIRSF006076">
    <property type="entry name" value="OM_assembly_OMP85"/>
    <property type="match status" value="1"/>
</dbReference>
<keyword evidence="2 8" id="KW-1134">Transmembrane beta strand</keyword>
<feature type="signal peptide" evidence="8">
    <location>
        <begin position="1"/>
        <end position="18"/>
    </location>
</feature>
<dbReference type="Pfam" id="PF07244">
    <property type="entry name" value="POTRA"/>
    <property type="match status" value="5"/>
</dbReference>
<dbReference type="Gene3D" id="2.40.160.50">
    <property type="entry name" value="membrane protein fhac: a member of the omp85/tpsb transporter family"/>
    <property type="match status" value="1"/>
</dbReference>
<evidence type="ECO:0000256" key="8">
    <source>
        <dbReference type="HAMAP-Rule" id="MF_01430"/>
    </source>
</evidence>
<dbReference type="InterPro" id="IPR023707">
    <property type="entry name" value="OM_assembly_BamA"/>
</dbReference>
<dbReference type="InterPro" id="IPR010827">
    <property type="entry name" value="BamA/TamA_POTRA"/>
</dbReference>
<evidence type="ECO:0000256" key="6">
    <source>
        <dbReference type="ARBA" id="ARBA00023136"/>
    </source>
</evidence>
<dbReference type="Pfam" id="PF01103">
    <property type="entry name" value="Omp85"/>
    <property type="match status" value="1"/>
</dbReference>
<dbReference type="PANTHER" id="PTHR12815">
    <property type="entry name" value="SORTING AND ASSEMBLY MACHINERY SAMM50 PROTEIN FAMILY MEMBER"/>
    <property type="match status" value="1"/>
</dbReference>
<dbReference type="PANTHER" id="PTHR12815:SF23">
    <property type="entry name" value="OUTER MEMBRANE PROTEIN ASSEMBLY FACTOR BAMA"/>
    <property type="match status" value="1"/>
</dbReference>
<dbReference type="InterPro" id="IPR034746">
    <property type="entry name" value="POTRA"/>
</dbReference>
<dbReference type="RefSeq" id="WP_015344550.1">
    <property type="nucleotide sequence ID" value="NC_020075.1"/>
</dbReference>
<organism evidence="11 12">
    <name type="scientific">Candidatus Blochmanniella chromaiodes str. 640</name>
    <dbReference type="NCBI Taxonomy" id="1240471"/>
    <lineage>
        <taxon>Bacteria</taxon>
        <taxon>Pseudomonadati</taxon>
        <taxon>Pseudomonadota</taxon>
        <taxon>Gammaproteobacteria</taxon>
        <taxon>Enterobacterales</taxon>
        <taxon>Enterobacteriaceae</taxon>
        <taxon>ant endosymbionts</taxon>
        <taxon>Candidatus Blochmanniella</taxon>
    </lineage>
</organism>
<comment type="function">
    <text evidence="8">Part of the outer membrane protein assembly complex, which is involved in assembly and insertion of beta-barrel proteins into the outer membrane. Constitutes, with BamD, the core component of the assembly machinery.</text>
</comment>
<evidence type="ECO:0000256" key="1">
    <source>
        <dbReference type="ARBA" id="ARBA00004370"/>
    </source>
</evidence>
<evidence type="ECO:0000256" key="2">
    <source>
        <dbReference type="ARBA" id="ARBA00022452"/>
    </source>
</evidence>
<evidence type="ECO:0000256" key="9">
    <source>
        <dbReference type="NCBIfam" id="TIGR03303"/>
    </source>
</evidence>
<keyword evidence="3 8" id="KW-0812">Transmembrane</keyword>
<sequence precursor="true">MKRIFIAFLLIISNIAHSDDTIINKIFFNGLKRISLDTVLFNLPLKIGTIINDEDIANSIKVLFSTGYFEEITISNNEKGIIIIQVKERPVIDNVNFQGNKIITEDVIKKILNVKKIQSGEPFNECSIFELKRELDNLYHNFGKFTATTKIVVIPLSRNRVNLKIMFTEGKTAKVQQINIFGNHAFHTKKLLSQFKLYRKIKWRPILPNRQYQQQKLFYDLDKLRNFYLNHGYAKFHIDETQIDLTPNKKYIYLSLYIKEGMQYTFDSVKLHGNILDYFPNIKEYMIISPGELYSNNKIQEIERNIRYVLSKNGYMQPIIFIEPDINDNNKTITLYVYVDIGPHFYVREIRFEGNNITKDEVIRREIHQTEQMQLDYTRIIQDQDRLKRLCYFKTVNTRIEYVSNTLNQIDVIYKVEERNTGNLNLSVGFGTESGINLQFGMYQENVLGSGNSIAVASTKNNYQTYAEISSVKPYCGINNINVGGKIFYNDLNTNKTGLSDYNLKNYGINVNCSYPIVEYNTFNIGLNYVSNYLSKVAPQLAIWRYLKSVNIYPKISINNKFLDNAINFHTNDFLLVSGWTFDNSNHAYFPTYGVRANVSSTLTLPGSNNQYYKILINCNSYMPLDQYYNWIMMNSIYAGYSGSIHKKENPFYDNFYAGGIGTIRGFRLNSIGPKAAYYHCNDSSQNYTTCAIKNSQDAVGGNAITLFKTELIIPITYFNKQHSDIARISLFLDTGTVWDTFWKNTEATQQAGIVDYSIPSNIRISSGVALNWISPVGPVIFSYSKLIKKYLGDIEEPFQFSIGKTW</sequence>
<dbReference type="InterPro" id="IPR000184">
    <property type="entry name" value="Bac_surfAg_D15"/>
</dbReference>
<evidence type="ECO:0000313" key="12">
    <source>
        <dbReference type="Proteomes" id="UP000011067"/>
    </source>
</evidence>
<evidence type="ECO:0000256" key="4">
    <source>
        <dbReference type="ARBA" id="ARBA00022729"/>
    </source>
</evidence>
<proteinExistence type="inferred from homology"/>
<dbReference type="EMBL" id="CP003903">
    <property type="protein sequence ID" value="AGC03560.1"/>
    <property type="molecule type" value="Genomic_DNA"/>
</dbReference>
<dbReference type="InterPro" id="IPR039910">
    <property type="entry name" value="D15-like"/>
</dbReference>
<keyword evidence="12" id="KW-1185">Reference proteome</keyword>
<feature type="chain" id="PRO_5044936754" description="Outer membrane protein assembly factor BamA" evidence="8">
    <location>
        <begin position="19"/>
        <end position="807"/>
    </location>
</feature>
<dbReference type="PROSITE" id="PS51779">
    <property type="entry name" value="POTRA"/>
    <property type="match status" value="4"/>
</dbReference>
<keyword evidence="4 8" id="KW-0732">Signal</keyword>
<keyword evidence="7 8" id="KW-0998">Cell outer membrane</keyword>
<keyword evidence="6 8" id="KW-0472">Membrane</keyword>
<feature type="domain" description="POTRA" evidence="10">
    <location>
        <begin position="345"/>
        <end position="419"/>
    </location>
</feature>
<gene>
    <name evidence="11" type="primary">yaeT</name>
    <name evidence="8" type="synonym">bamA</name>
    <name evidence="11" type="ORF">BCHRO640_295</name>
</gene>
<dbReference type="Gene3D" id="3.10.20.310">
    <property type="entry name" value="membrane protein fhac"/>
    <property type="match status" value="5"/>
</dbReference>
<keyword evidence="5 8" id="KW-0677">Repeat</keyword>
<comment type="similarity">
    <text evidence="8">Belongs to the BamA family.</text>
</comment>
<evidence type="ECO:0000313" key="11">
    <source>
        <dbReference type="EMBL" id="AGC03560.1"/>
    </source>
</evidence>
<feature type="domain" description="POTRA" evidence="10">
    <location>
        <begin position="90"/>
        <end position="170"/>
    </location>
</feature>
<comment type="subcellular location">
    <subcellularLocation>
        <location evidence="8">Cell outer membrane</location>
    </subcellularLocation>
    <subcellularLocation>
        <location evidence="1">Membrane</location>
    </subcellularLocation>
</comment>